<proteinExistence type="predicted"/>
<evidence type="ECO:0000313" key="3">
    <source>
        <dbReference type="Proteomes" id="UP000245956"/>
    </source>
</evidence>
<protein>
    <submittedName>
        <fullName evidence="2">Uncharacterized protein</fullName>
    </submittedName>
</protein>
<sequence>MNEKDSAFSDVAGEYGQQYSPPDACAVSVAKVVSRLKDHYIWRPIIRSRLPTMNRDASRRCDHERRSGTDQVDAAVLVGHTKISGSRDLVYAVFDRHGAIFYESGRQHAERVGFDDIERPFCLEKLSQDAIAMYCRIRLDQRSRGECPEEETTNEVDALGQVHARFSGNTPQTNTNSGKEPPGTFSGVPDVTQKSHARPPRPFFDPVKDAAIATEAAGTMYDGDRGPVDATSRLAMLAHAASMLAPEMPD</sequence>
<evidence type="ECO:0000256" key="1">
    <source>
        <dbReference type="SAM" id="MobiDB-lite"/>
    </source>
</evidence>
<comment type="caution">
    <text evidence="2">The sequence shown here is derived from an EMBL/GenBank/DDBJ whole genome shotgun (WGS) entry which is preliminary data.</text>
</comment>
<dbReference type="AlphaFoldDB" id="A0A2U3DPJ8"/>
<gene>
    <name evidence="2" type="ORF">PCL_12063</name>
</gene>
<name>A0A2U3DPJ8_PURLI</name>
<evidence type="ECO:0000313" key="2">
    <source>
        <dbReference type="EMBL" id="PWI64180.1"/>
    </source>
</evidence>
<dbReference type="EMBL" id="LCWV01000083">
    <property type="protein sequence ID" value="PWI64180.1"/>
    <property type="molecule type" value="Genomic_DNA"/>
</dbReference>
<dbReference type="Proteomes" id="UP000245956">
    <property type="component" value="Unassembled WGS sequence"/>
</dbReference>
<feature type="compositionally biased region" description="Polar residues" evidence="1">
    <location>
        <begin position="167"/>
        <end position="178"/>
    </location>
</feature>
<organism evidence="2 3">
    <name type="scientific">Purpureocillium lilacinum</name>
    <name type="common">Paecilomyces lilacinus</name>
    <dbReference type="NCBI Taxonomy" id="33203"/>
    <lineage>
        <taxon>Eukaryota</taxon>
        <taxon>Fungi</taxon>
        <taxon>Dikarya</taxon>
        <taxon>Ascomycota</taxon>
        <taxon>Pezizomycotina</taxon>
        <taxon>Sordariomycetes</taxon>
        <taxon>Hypocreomycetidae</taxon>
        <taxon>Hypocreales</taxon>
        <taxon>Ophiocordycipitaceae</taxon>
        <taxon>Purpureocillium</taxon>
    </lineage>
</organism>
<reference evidence="2 3" key="1">
    <citation type="journal article" date="2016" name="Front. Microbiol.">
        <title>Genome and transcriptome sequences reveal the specific parasitism of the nematophagous Purpureocillium lilacinum 36-1.</title>
        <authorList>
            <person name="Xie J."/>
            <person name="Li S."/>
            <person name="Mo C."/>
            <person name="Xiao X."/>
            <person name="Peng D."/>
            <person name="Wang G."/>
            <person name="Xiao Y."/>
        </authorList>
    </citation>
    <scope>NUCLEOTIDE SEQUENCE [LARGE SCALE GENOMIC DNA]</scope>
    <source>
        <strain evidence="2 3">36-1</strain>
    </source>
</reference>
<feature type="region of interest" description="Disordered" evidence="1">
    <location>
        <begin position="166"/>
        <end position="205"/>
    </location>
</feature>
<accession>A0A2U3DPJ8</accession>